<dbReference type="Proteomes" id="UP000327044">
    <property type="component" value="Unassembled WGS sequence"/>
</dbReference>
<evidence type="ECO:0000256" key="2">
    <source>
        <dbReference type="ARBA" id="ARBA00022771"/>
    </source>
</evidence>
<reference evidence="6" key="3">
    <citation type="submission" date="2019-08" db="EMBL/GenBank/DDBJ databases">
        <authorList>
            <consortium name="Photinus pyralis genome working group"/>
            <person name="Fallon T.R."/>
            <person name="Sander Lower S.E."/>
            <person name="Weng J.-K."/>
        </authorList>
    </citation>
    <scope>NUCLEOTIDE SEQUENCE</scope>
    <source>
        <strain evidence="6">1611_PpyrPB1</strain>
        <tissue evidence="6">Whole body</tissue>
    </source>
</reference>
<dbReference type="EMBL" id="VVIM01000001">
    <property type="protein sequence ID" value="KAB0804266.1"/>
    <property type="molecule type" value="Genomic_DNA"/>
</dbReference>
<evidence type="ECO:0000313" key="5">
    <source>
        <dbReference type="EMBL" id="JAV87773.1"/>
    </source>
</evidence>
<reference evidence="5" key="1">
    <citation type="journal article" date="2016" name="Sci. Rep.">
        <title>Molecular characterization of firefly nuptial gifts: a multi-omics approach sheds light on postcopulatory sexual selection.</title>
        <authorList>
            <person name="Al-Wathiqui N."/>
            <person name="Fallon T.R."/>
            <person name="South A."/>
            <person name="Weng J.K."/>
            <person name="Lewis S.M."/>
        </authorList>
    </citation>
    <scope>NUCLEOTIDE SEQUENCE</scope>
</reference>
<dbReference type="GO" id="GO:0008270">
    <property type="term" value="F:zinc ion binding"/>
    <property type="evidence" value="ECO:0007669"/>
    <property type="project" value="UniProtKB-KW"/>
</dbReference>
<reference evidence="6 7" key="2">
    <citation type="journal article" date="2018" name="Elife">
        <title>Firefly genomes illuminate parallel origins of bioluminescence in beetles.</title>
        <authorList>
            <person name="Fallon T.R."/>
            <person name="Lower S.E."/>
            <person name="Chang C.H."/>
            <person name="Bessho-Uehara M."/>
            <person name="Martin G.J."/>
            <person name="Bewick A.J."/>
            <person name="Behringer M."/>
            <person name="Debat H.J."/>
            <person name="Wong I."/>
            <person name="Day J.C."/>
            <person name="Suvorov A."/>
            <person name="Silva C.J."/>
            <person name="Stanger-Hall K.F."/>
            <person name="Hall D.W."/>
            <person name="Schmitz R.J."/>
            <person name="Nelson D.R."/>
            <person name="Lewis S.M."/>
            <person name="Shigenobu S."/>
            <person name="Bybee S.M."/>
            <person name="Larracuente A.M."/>
            <person name="Oba Y."/>
            <person name="Weng J.K."/>
        </authorList>
    </citation>
    <scope>NUCLEOTIDE SEQUENCE [LARGE SCALE GENOMIC DNA]</scope>
    <source>
        <strain evidence="6">1611_PpyrPB1</strain>
        <tissue evidence="6">Whole body</tissue>
    </source>
</reference>
<proteinExistence type="predicted"/>
<dbReference type="InterPro" id="IPR011011">
    <property type="entry name" value="Znf_FYVE_PHD"/>
</dbReference>
<keyword evidence="1" id="KW-0479">Metal-binding</keyword>
<dbReference type="Pfam" id="PF00628">
    <property type="entry name" value="PHD"/>
    <property type="match status" value="1"/>
</dbReference>
<dbReference type="SMART" id="SM00249">
    <property type="entry name" value="PHD"/>
    <property type="match status" value="1"/>
</dbReference>
<keyword evidence="7" id="KW-1185">Reference proteome</keyword>
<evidence type="ECO:0000256" key="1">
    <source>
        <dbReference type="ARBA" id="ARBA00022723"/>
    </source>
</evidence>
<gene>
    <name evidence="6" type="ORF">PPYR_01236</name>
</gene>
<dbReference type="Gene3D" id="3.30.40.10">
    <property type="entry name" value="Zinc/RING finger domain, C3HC4 (zinc finger)"/>
    <property type="match status" value="1"/>
</dbReference>
<evidence type="ECO:0000256" key="3">
    <source>
        <dbReference type="ARBA" id="ARBA00022833"/>
    </source>
</evidence>
<dbReference type="InterPro" id="IPR019787">
    <property type="entry name" value="Znf_PHD-finger"/>
</dbReference>
<evidence type="ECO:0000313" key="6">
    <source>
        <dbReference type="EMBL" id="KAB0804266.1"/>
    </source>
</evidence>
<sequence length="136" mass="15214">MEPTPSTSIEETPTELILEISPLPKIKPAGTKRKLHATELTGSANITLLKSRKLPQRTVKKHVSLPEPNPEPQEDFSCGEDDDDEFCIFCAEPYKLSKKGEKWIQCSQCKKWSHTLCADVGPKVKSYTCDLCVPDI</sequence>
<protein>
    <recommendedName>
        <fullName evidence="4">Zinc finger PHD-type domain-containing protein</fullName>
    </recommendedName>
</protein>
<dbReference type="InterPro" id="IPR001965">
    <property type="entry name" value="Znf_PHD"/>
</dbReference>
<keyword evidence="3" id="KW-0862">Zinc</keyword>
<accession>A0A1Y1MQ47</accession>
<dbReference type="CDD" id="cd15517">
    <property type="entry name" value="PHD_TCF19_like"/>
    <property type="match status" value="1"/>
</dbReference>
<evidence type="ECO:0000259" key="4">
    <source>
        <dbReference type="SMART" id="SM00249"/>
    </source>
</evidence>
<dbReference type="SUPFAM" id="SSF57903">
    <property type="entry name" value="FYVE/PHD zinc finger"/>
    <property type="match status" value="1"/>
</dbReference>
<keyword evidence="2" id="KW-0863">Zinc-finger</keyword>
<dbReference type="EMBL" id="GEZM01024574">
    <property type="protein sequence ID" value="JAV87773.1"/>
    <property type="molecule type" value="Transcribed_RNA"/>
</dbReference>
<dbReference type="InterPro" id="IPR013083">
    <property type="entry name" value="Znf_RING/FYVE/PHD"/>
</dbReference>
<dbReference type="InParanoid" id="A0A1Y1MQ47"/>
<dbReference type="AlphaFoldDB" id="A0A1Y1MQ47"/>
<evidence type="ECO:0000313" key="7">
    <source>
        <dbReference type="Proteomes" id="UP000327044"/>
    </source>
</evidence>
<name>A0A1Y1MQ47_PHOPY</name>
<organism evidence="5">
    <name type="scientific">Photinus pyralis</name>
    <name type="common">Common eastern firefly</name>
    <name type="synonym">Lampyris pyralis</name>
    <dbReference type="NCBI Taxonomy" id="7054"/>
    <lineage>
        <taxon>Eukaryota</taxon>
        <taxon>Metazoa</taxon>
        <taxon>Ecdysozoa</taxon>
        <taxon>Arthropoda</taxon>
        <taxon>Hexapoda</taxon>
        <taxon>Insecta</taxon>
        <taxon>Pterygota</taxon>
        <taxon>Neoptera</taxon>
        <taxon>Endopterygota</taxon>
        <taxon>Coleoptera</taxon>
        <taxon>Polyphaga</taxon>
        <taxon>Elateriformia</taxon>
        <taxon>Elateroidea</taxon>
        <taxon>Lampyridae</taxon>
        <taxon>Lampyrinae</taxon>
        <taxon>Photinus</taxon>
    </lineage>
</organism>
<feature type="domain" description="Zinc finger PHD-type" evidence="4">
    <location>
        <begin position="86"/>
        <end position="133"/>
    </location>
</feature>